<reference evidence="1 2" key="1">
    <citation type="journal article" date="2013" name="Mar. Genomics">
        <title>Expression of sulfatases in Rhodopirellula baltica and the diversity of sulfatases in the genus Rhodopirellula.</title>
        <authorList>
            <person name="Wegner C.E."/>
            <person name="Richter-Heitmann T."/>
            <person name="Klindworth A."/>
            <person name="Klockow C."/>
            <person name="Richter M."/>
            <person name="Achstetter T."/>
            <person name="Glockner F.O."/>
            <person name="Harder J."/>
        </authorList>
    </citation>
    <scope>NUCLEOTIDE SEQUENCE [LARGE SCALE GENOMIC DNA]</scope>
    <source>
        <strain evidence="1 2">SM41</strain>
    </source>
</reference>
<sequence length="94" mass="10855">MGDVNLGRWAENLRSAHHPCQCVGLPNERDRDDAMRRGMSVCPRRFCQASFQVVDLVKDPAEWGSFSRSTTVYWINKLRWNASIPTQRGFRVES</sequence>
<accession>M5U7E8</accession>
<keyword evidence="2" id="KW-1185">Reference proteome</keyword>
<evidence type="ECO:0000313" key="2">
    <source>
        <dbReference type="Proteomes" id="UP000011885"/>
    </source>
</evidence>
<name>M5U7E8_9BACT</name>
<dbReference type="AlphaFoldDB" id="M5U7E8"/>
<protein>
    <submittedName>
        <fullName evidence="1">Uncharacterized protein</fullName>
    </submittedName>
</protein>
<gene>
    <name evidence="1" type="ORF">RSSM_04763</name>
</gene>
<proteinExistence type="predicted"/>
<evidence type="ECO:0000313" key="1">
    <source>
        <dbReference type="EMBL" id="EMI53791.1"/>
    </source>
</evidence>
<dbReference type="Proteomes" id="UP000011885">
    <property type="component" value="Unassembled WGS sequence"/>
</dbReference>
<dbReference type="EMBL" id="ANOH01000328">
    <property type="protein sequence ID" value="EMI53791.1"/>
    <property type="molecule type" value="Genomic_DNA"/>
</dbReference>
<comment type="caution">
    <text evidence="1">The sequence shown here is derived from an EMBL/GenBank/DDBJ whole genome shotgun (WGS) entry which is preliminary data.</text>
</comment>
<organism evidence="1 2">
    <name type="scientific">Rhodopirellula sallentina SM41</name>
    <dbReference type="NCBI Taxonomy" id="1263870"/>
    <lineage>
        <taxon>Bacteria</taxon>
        <taxon>Pseudomonadati</taxon>
        <taxon>Planctomycetota</taxon>
        <taxon>Planctomycetia</taxon>
        <taxon>Pirellulales</taxon>
        <taxon>Pirellulaceae</taxon>
        <taxon>Rhodopirellula</taxon>
    </lineage>
</organism>